<comment type="caution">
    <text evidence="3">The sequence shown here is derived from an EMBL/GenBank/DDBJ whole genome shotgun (WGS) entry which is preliminary data.</text>
</comment>
<dbReference type="EMBL" id="BKCP01004294">
    <property type="protein sequence ID" value="GER29893.1"/>
    <property type="molecule type" value="Genomic_DNA"/>
</dbReference>
<name>A0A5A7PAJ2_STRAF</name>
<evidence type="ECO:0000256" key="1">
    <source>
        <dbReference type="SAM" id="MobiDB-lite"/>
    </source>
</evidence>
<reference evidence="4" key="1">
    <citation type="journal article" date="2019" name="Curr. Biol.">
        <title>Genome Sequence of Striga asiatica Provides Insight into the Evolution of Plant Parasitism.</title>
        <authorList>
            <person name="Yoshida S."/>
            <person name="Kim S."/>
            <person name="Wafula E.K."/>
            <person name="Tanskanen J."/>
            <person name="Kim Y.M."/>
            <person name="Honaas L."/>
            <person name="Yang Z."/>
            <person name="Spallek T."/>
            <person name="Conn C.E."/>
            <person name="Ichihashi Y."/>
            <person name="Cheong K."/>
            <person name="Cui S."/>
            <person name="Der J.P."/>
            <person name="Gundlach H."/>
            <person name="Jiao Y."/>
            <person name="Hori C."/>
            <person name="Ishida J.K."/>
            <person name="Kasahara H."/>
            <person name="Kiba T."/>
            <person name="Kim M.S."/>
            <person name="Koo N."/>
            <person name="Laohavisit A."/>
            <person name="Lee Y.H."/>
            <person name="Lumba S."/>
            <person name="McCourt P."/>
            <person name="Mortimer J.C."/>
            <person name="Mutuku J.M."/>
            <person name="Nomura T."/>
            <person name="Sasaki-Sekimoto Y."/>
            <person name="Seto Y."/>
            <person name="Wang Y."/>
            <person name="Wakatake T."/>
            <person name="Sakakibara H."/>
            <person name="Demura T."/>
            <person name="Yamaguchi S."/>
            <person name="Yoneyama K."/>
            <person name="Manabe R.I."/>
            <person name="Nelson D.C."/>
            <person name="Schulman A.H."/>
            <person name="Timko M.P."/>
            <person name="dePamphilis C.W."/>
            <person name="Choi D."/>
            <person name="Shirasu K."/>
        </authorList>
    </citation>
    <scope>NUCLEOTIDE SEQUENCE [LARGE SCALE GENOMIC DNA]</scope>
    <source>
        <strain evidence="4">cv. UVA1</strain>
    </source>
</reference>
<dbReference type="OrthoDB" id="1700581at2759"/>
<feature type="compositionally biased region" description="Basic and acidic residues" evidence="1">
    <location>
        <begin position="1"/>
        <end position="10"/>
    </location>
</feature>
<evidence type="ECO:0000313" key="3">
    <source>
        <dbReference type="EMBL" id="GER29893.1"/>
    </source>
</evidence>
<accession>A0A5A7PAJ2</accession>
<protein>
    <submittedName>
        <fullName evidence="3">FAR1-related sequence 5</fullName>
    </submittedName>
</protein>
<feature type="region of interest" description="Disordered" evidence="1">
    <location>
        <begin position="1"/>
        <end position="27"/>
    </location>
</feature>
<dbReference type="InterPro" id="IPR004330">
    <property type="entry name" value="FAR1_DNA_bnd_dom"/>
</dbReference>
<gene>
    <name evidence="3" type="ORF">STAS_05798</name>
</gene>
<dbReference type="PANTHER" id="PTHR46328:SF38">
    <property type="entry name" value="FAR1 DNA-BINDING DOMAIN PROTEIN"/>
    <property type="match status" value="1"/>
</dbReference>
<organism evidence="3 4">
    <name type="scientific">Striga asiatica</name>
    <name type="common">Asiatic witchweed</name>
    <name type="synonym">Buchnera asiatica</name>
    <dbReference type="NCBI Taxonomy" id="4170"/>
    <lineage>
        <taxon>Eukaryota</taxon>
        <taxon>Viridiplantae</taxon>
        <taxon>Streptophyta</taxon>
        <taxon>Embryophyta</taxon>
        <taxon>Tracheophyta</taxon>
        <taxon>Spermatophyta</taxon>
        <taxon>Magnoliopsida</taxon>
        <taxon>eudicotyledons</taxon>
        <taxon>Gunneridae</taxon>
        <taxon>Pentapetalae</taxon>
        <taxon>asterids</taxon>
        <taxon>lamiids</taxon>
        <taxon>Lamiales</taxon>
        <taxon>Orobanchaceae</taxon>
        <taxon>Buchnereae</taxon>
        <taxon>Striga</taxon>
    </lineage>
</organism>
<evidence type="ECO:0000313" key="4">
    <source>
        <dbReference type="Proteomes" id="UP000325081"/>
    </source>
</evidence>
<dbReference type="PANTHER" id="PTHR46328">
    <property type="entry name" value="FAR-RED IMPAIRED RESPONSIVE (FAR1) FAMILY PROTEIN-RELATED"/>
    <property type="match status" value="1"/>
</dbReference>
<dbReference type="Proteomes" id="UP000325081">
    <property type="component" value="Unassembled WGS sequence"/>
</dbReference>
<keyword evidence="4" id="KW-1185">Reference proteome</keyword>
<evidence type="ECO:0000259" key="2">
    <source>
        <dbReference type="Pfam" id="PF03101"/>
    </source>
</evidence>
<dbReference type="AlphaFoldDB" id="A0A5A7PAJ2"/>
<feature type="compositionally biased region" description="Basic and acidic residues" evidence="1">
    <location>
        <begin position="17"/>
        <end position="27"/>
    </location>
</feature>
<sequence length="184" mass="21428">MFDCSKEGKKNVSYRNKRGETKERKRGETRCNCPARMSVWKKNETWVVKHFVEKHNHLLATPRKVHFLRSHRGVSATKRALVQEYTEANIPTCKQVRLFEIDSGESFEGIRGALMKITRELIDDASLTEARSKFLMEKLKILKWERGHDKRKCLNPSIQLEVDPYRPDMSKVTNSGGNFMSEID</sequence>
<feature type="domain" description="FAR1" evidence="2">
    <location>
        <begin position="2"/>
        <end position="60"/>
    </location>
</feature>
<proteinExistence type="predicted"/>
<dbReference type="Pfam" id="PF03101">
    <property type="entry name" value="FAR1"/>
    <property type="match status" value="1"/>
</dbReference>